<evidence type="ECO:0000313" key="2">
    <source>
        <dbReference type="Proteomes" id="UP000663722"/>
    </source>
</evidence>
<organism evidence="1 2">
    <name type="scientific">Desulfonema magnum</name>
    <dbReference type="NCBI Taxonomy" id="45655"/>
    <lineage>
        <taxon>Bacteria</taxon>
        <taxon>Pseudomonadati</taxon>
        <taxon>Thermodesulfobacteriota</taxon>
        <taxon>Desulfobacteria</taxon>
        <taxon>Desulfobacterales</taxon>
        <taxon>Desulfococcaceae</taxon>
        <taxon>Desulfonema</taxon>
    </lineage>
</organism>
<dbReference type="RefSeq" id="WP_207678880.1">
    <property type="nucleotide sequence ID" value="NZ_CP061800.1"/>
</dbReference>
<evidence type="ECO:0000313" key="1">
    <source>
        <dbReference type="EMBL" id="QTA90874.1"/>
    </source>
</evidence>
<dbReference type="Proteomes" id="UP000663722">
    <property type="component" value="Chromosome"/>
</dbReference>
<name>A0A975BS85_9BACT</name>
<dbReference type="Pfam" id="PF19676">
    <property type="entry name" value="DUF6178"/>
    <property type="match status" value="1"/>
</dbReference>
<keyword evidence="2" id="KW-1185">Reference proteome</keyword>
<dbReference type="InterPro" id="IPR045750">
    <property type="entry name" value="DUF6178"/>
</dbReference>
<reference evidence="1" key="1">
    <citation type="journal article" date="2021" name="Microb. Physiol.">
        <title>Proteogenomic Insights into the Physiology of Marine, Sulfate-Reducing, Filamentous Desulfonema limicola and Desulfonema magnum.</title>
        <authorList>
            <person name="Schnaars V."/>
            <person name="Wohlbrand L."/>
            <person name="Scheve S."/>
            <person name="Hinrichs C."/>
            <person name="Reinhardt R."/>
            <person name="Rabus R."/>
        </authorList>
    </citation>
    <scope>NUCLEOTIDE SEQUENCE</scope>
    <source>
        <strain evidence="1">4be13</strain>
    </source>
</reference>
<dbReference type="EMBL" id="CP061800">
    <property type="protein sequence ID" value="QTA90874.1"/>
    <property type="molecule type" value="Genomic_DNA"/>
</dbReference>
<proteinExistence type="predicted"/>
<accession>A0A975BS85</accession>
<gene>
    <name evidence="1" type="ORF">dnm_069360</name>
</gene>
<dbReference type="AlphaFoldDB" id="A0A975BS85"/>
<dbReference type="KEGG" id="dmm:dnm_069360"/>
<sequence length="598" mass="69966">MNEEIQYRQPFSVERAIQELHIKRKEILSLPAEKALDEILEHPQPHALVHSFPEEDFYFLIHDIGVGDSVELLSLASARQWEYIVDIEVWERDRISMNSVTKWFDLLIKADPKRLVKWFLEEKIEFVEFYMFKNIEVIVREHDQDPSDFGDGFFTFDDVFYLKLIDNPYDYEIEDKELRDAFLSEFLHHLATYDHVTYQNVLLEFSTVLSAESEEEAYRLRNVRLAEKGFMPFDEAIGIYQPLKPEAFGKPHSLKRLGFSVSEQGNSVLPPVPFYAVAMLKEDNLFTHALQVIRTEAILHQLQGEFAGLCNQVISADQKKIREREELRHIVRKVCGYVSIGLERLTEKQTPHRVNRTAALIQKFPLSEIFRVGHGLALELKWRAEKWRKQSWFQKQGLPLSFWGEEWLGFLGGLLIKKPMFFDNYKTGVIYREFNSLDDINVTERVLNDIIAFDHLLSLTKINTLSFPREQVRTGVVTHKSLILTVWARHYLGLSEELLPIDPDIFNNLFNALWTQEDNPRKIKRSMKESLLNWLSDKTGTDIYDISQAAGQTLERLFREIESEYGEVSVKNLDMKYIHLFLLKKQGESLPYGAPAYH</sequence>
<protein>
    <submittedName>
        <fullName evidence="1">Uncharacterized protein</fullName>
    </submittedName>
</protein>